<feature type="compositionally biased region" description="Low complexity" evidence="1">
    <location>
        <begin position="212"/>
        <end position="221"/>
    </location>
</feature>
<organism evidence="3 4">
    <name type="scientific">Paenibacillus motobuensis</name>
    <dbReference type="NCBI Taxonomy" id="295324"/>
    <lineage>
        <taxon>Bacteria</taxon>
        <taxon>Bacillati</taxon>
        <taxon>Bacillota</taxon>
        <taxon>Bacilli</taxon>
        <taxon>Bacillales</taxon>
        <taxon>Paenibacillaceae</taxon>
        <taxon>Paenibacillus</taxon>
    </lineage>
</organism>
<reference evidence="4" key="1">
    <citation type="journal article" date="2019" name="Int. J. Syst. Evol. Microbiol.">
        <title>The Global Catalogue of Microorganisms (GCM) 10K type strain sequencing project: providing services to taxonomists for standard genome sequencing and annotation.</title>
        <authorList>
            <consortium name="The Broad Institute Genomics Platform"/>
            <consortium name="The Broad Institute Genome Sequencing Center for Infectious Disease"/>
            <person name="Wu L."/>
            <person name="Ma J."/>
        </authorList>
    </citation>
    <scope>NUCLEOTIDE SEQUENCE [LARGE SCALE GENOMIC DNA]</scope>
    <source>
        <strain evidence="4">JCM 12774</strain>
    </source>
</reference>
<evidence type="ECO:0008006" key="5">
    <source>
        <dbReference type="Google" id="ProtNLM"/>
    </source>
</evidence>
<gene>
    <name evidence="3" type="ORF">GCM10008933_47730</name>
</gene>
<dbReference type="PROSITE" id="PS51257">
    <property type="entry name" value="PROKAR_LIPOPROTEIN"/>
    <property type="match status" value="1"/>
</dbReference>
<evidence type="ECO:0000256" key="2">
    <source>
        <dbReference type="SAM" id="SignalP"/>
    </source>
</evidence>
<name>A0ABP3IN41_9BACL</name>
<dbReference type="NCBIfam" id="TIGR02898">
    <property type="entry name" value="spore_YhcN_YlaJ"/>
    <property type="match status" value="1"/>
</dbReference>
<dbReference type="Pfam" id="PF09580">
    <property type="entry name" value="Spore_YhcN_YlaJ"/>
    <property type="match status" value="1"/>
</dbReference>
<evidence type="ECO:0000256" key="1">
    <source>
        <dbReference type="SAM" id="MobiDB-lite"/>
    </source>
</evidence>
<evidence type="ECO:0000313" key="4">
    <source>
        <dbReference type="Proteomes" id="UP001500340"/>
    </source>
</evidence>
<dbReference type="RefSeq" id="WP_343865681.1">
    <property type="nucleotide sequence ID" value="NZ_BAAACX010000028.1"/>
</dbReference>
<keyword evidence="4" id="KW-1185">Reference proteome</keyword>
<feature type="region of interest" description="Disordered" evidence="1">
    <location>
        <begin position="176"/>
        <end position="221"/>
    </location>
</feature>
<accession>A0ABP3IN41</accession>
<sequence length="221" mass="23560">MRIWLCLLLTASLLTSCQTASKKASPSQQTPSEKTTRTQNVKGHGPKGLSNTTGKSTQKQNTNATATGKNDQRSRQAHLESLAKKVPGVKGAHCVIMGKTAVVGIDVDGNLERARVGGIKYTVAEALRKDPQGAGAIVTADMDLNHRISEIGKKISAGHPISGFATEMADIIGRIVPQMSSDTRPRTKSVPTKQGHHRPTKQEKSKVKSKSHTSGTTGSKY</sequence>
<keyword evidence="2" id="KW-0732">Signal</keyword>
<dbReference type="EMBL" id="BAAACX010000028">
    <property type="protein sequence ID" value="GAA0411964.1"/>
    <property type="molecule type" value="Genomic_DNA"/>
</dbReference>
<feature type="compositionally biased region" description="Polar residues" evidence="1">
    <location>
        <begin position="49"/>
        <end position="69"/>
    </location>
</feature>
<comment type="caution">
    <text evidence="3">The sequence shown here is derived from an EMBL/GenBank/DDBJ whole genome shotgun (WGS) entry which is preliminary data.</text>
</comment>
<dbReference type="InterPro" id="IPR019076">
    <property type="entry name" value="Spore_lipoprot_YhcN/YlaJ-like"/>
</dbReference>
<feature type="compositionally biased region" description="Polar residues" evidence="1">
    <location>
        <begin position="22"/>
        <end position="41"/>
    </location>
</feature>
<feature type="region of interest" description="Disordered" evidence="1">
    <location>
        <begin position="21"/>
        <end position="76"/>
    </location>
</feature>
<evidence type="ECO:0000313" key="3">
    <source>
        <dbReference type="EMBL" id="GAA0411964.1"/>
    </source>
</evidence>
<feature type="chain" id="PRO_5046533547" description="Sporulation protein" evidence="2">
    <location>
        <begin position="21"/>
        <end position="221"/>
    </location>
</feature>
<proteinExistence type="predicted"/>
<protein>
    <recommendedName>
        <fullName evidence="5">Sporulation protein</fullName>
    </recommendedName>
</protein>
<dbReference type="InterPro" id="IPR014247">
    <property type="entry name" value="Spore_lipoprot_YhcN/YlaJ"/>
</dbReference>
<dbReference type="Proteomes" id="UP001500340">
    <property type="component" value="Unassembled WGS sequence"/>
</dbReference>
<feature type="signal peptide" evidence="2">
    <location>
        <begin position="1"/>
        <end position="20"/>
    </location>
</feature>